<feature type="chain" id="PRO_5015973127" evidence="1">
    <location>
        <begin position="29"/>
        <end position="326"/>
    </location>
</feature>
<proteinExistence type="predicted"/>
<gene>
    <name evidence="3" type="ORF">DCF17_11860</name>
</gene>
<name>A0A2W4W7G2_9CYAN</name>
<keyword evidence="1" id="KW-0732">Signal</keyword>
<accession>A0A2W4W7G2</accession>
<dbReference type="InterPro" id="IPR013424">
    <property type="entry name" value="Ice-binding_C"/>
</dbReference>
<organism evidence="3 4">
    <name type="scientific">Shackletoniella antarctica</name>
    <dbReference type="NCBI Taxonomy" id="268115"/>
    <lineage>
        <taxon>Bacteria</taxon>
        <taxon>Bacillati</taxon>
        <taxon>Cyanobacteriota</taxon>
        <taxon>Cyanophyceae</taxon>
        <taxon>Oculatellales</taxon>
        <taxon>Oculatellaceae</taxon>
        <taxon>Shackletoniella</taxon>
    </lineage>
</organism>
<dbReference type="EMBL" id="QBMN01000074">
    <property type="protein sequence ID" value="PZO40392.1"/>
    <property type="molecule type" value="Genomic_DNA"/>
</dbReference>
<sequence length="326" mass="33551">MIKLSIRSTVLWAMLPAVLLIYTGPAQASAFGIAADYNVFVFGDMNQSSDAEGRVAVGGNATFTNFGIGDRLAGSSDTRLVVGGDLTYNGGQIFGGNALVGGSVNTPVYFNCTPNCGVNQGTLIDFAAVHQELSALSKGLGGLSTTGSAEHKWGGIHLAGNNSDLSVFNLDGNWFSNSSYLNISGVNNDATVVFNVFGDSVSIANFGLNLGGVNKQNVLFNFVEATQLSTTGFSFAGSVLATQAHYNFNNGNVEGNLVAASVAGSGEFHNYKFEGNLPQFAPNPTPLEPTPTPASVPEPAMGLGLIVGAAGLLHRRRSAGGATSVA</sequence>
<reference evidence="4" key="1">
    <citation type="submission" date="2018-04" db="EMBL/GenBank/DDBJ databases">
        <authorList>
            <person name="Cornet L."/>
        </authorList>
    </citation>
    <scope>NUCLEOTIDE SEQUENCE [LARGE SCALE GENOMIC DNA]</scope>
</reference>
<feature type="signal peptide" evidence="1">
    <location>
        <begin position="1"/>
        <end position="28"/>
    </location>
</feature>
<dbReference type="NCBIfam" id="TIGR02595">
    <property type="entry name" value="PEP_CTERM"/>
    <property type="match status" value="1"/>
</dbReference>
<evidence type="ECO:0000259" key="2">
    <source>
        <dbReference type="Pfam" id="PF20597"/>
    </source>
</evidence>
<comment type="caution">
    <text evidence="3">The sequence shown here is derived from an EMBL/GenBank/DDBJ whole genome shotgun (WGS) entry which is preliminary data.</text>
</comment>
<dbReference type="Pfam" id="PF20597">
    <property type="entry name" value="pAdhesive_15"/>
    <property type="match status" value="1"/>
</dbReference>
<evidence type="ECO:0000313" key="4">
    <source>
        <dbReference type="Proteomes" id="UP000249081"/>
    </source>
</evidence>
<dbReference type="NCBIfam" id="TIGR04215">
    <property type="entry name" value="choice_anch_A"/>
    <property type="match status" value="1"/>
</dbReference>
<evidence type="ECO:0000313" key="3">
    <source>
        <dbReference type="EMBL" id="PZO40392.1"/>
    </source>
</evidence>
<feature type="domain" description="Choice-of-anchor A" evidence="2">
    <location>
        <begin position="31"/>
        <end position="270"/>
    </location>
</feature>
<evidence type="ECO:0000256" key="1">
    <source>
        <dbReference type="SAM" id="SignalP"/>
    </source>
</evidence>
<reference evidence="3 4" key="2">
    <citation type="submission" date="2018-06" db="EMBL/GenBank/DDBJ databases">
        <title>Metagenomic assembly of (sub)arctic Cyanobacteria and their associated microbiome from non-axenic cultures.</title>
        <authorList>
            <person name="Baurain D."/>
        </authorList>
    </citation>
    <scope>NUCLEOTIDE SEQUENCE [LARGE SCALE GENOMIC DNA]</scope>
    <source>
        <strain evidence="3">ULC041bin1</strain>
    </source>
</reference>
<dbReference type="InterPro" id="IPR026588">
    <property type="entry name" value="Choice_anch_A"/>
</dbReference>
<dbReference type="AlphaFoldDB" id="A0A2W4W7G2"/>
<dbReference type="Proteomes" id="UP000249081">
    <property type="component" value="Unassembled WGS sequence"/>
</dbReference>
<protein>
    <submittedName>
        <fullName evidence="3">PEP-CTERM sorting domain-containing protein</fullName>
    </submittedName>
</protein>